<dbReference type="AlphaFoldDB" id="A0AAW7YWA9"/>
<proteinExistence type="predicted"/>
<organism evidence="1 2">
    <name type="scientific">Staphylococcus pasteuri_A</name>
    <dbReference type="NCBI Taxonomy" id="3062664"/>
    <lineage>
        <taxon>Bacteria</taxon>
        <taxon>Bacillati</taxon>
        <taxon>Bacillota</taxon>
        <taxon>Bacilli</taxon>
        <taxon>Bacillales</taxon>
        <taxon>Staphylococcaceae</taxon>
        <taxon>Staphylococcus</taxon>
    </lineage>
</organism>
<evidence type="ECO:0000313" key="2">
    <source>
        <dbReference type="Proteomes" id="UP001170310"/>
    </source>
</evidence>
<gene>
    <name evidence="1" type="ORF">Q4528_16570</name>
</gene>
<dbReference type="Proteomes" id="UP001170310">
    <property type="component" value="Unassembled WGS sequence"/>
</dbReference>
<comment type="caution">
    <text evidence="1">The sequence shown here is derived from an EMBL/GenBank/DDBJ whole genome shotgun (WGS) entry which is preliminary data.</text>
</comment>
<reference evidence="1" key="1">
    <citation type="submission" date="2023-07" db="EMBL/GenBank/DDBJ databases">
        <title>Genome content predicts the carbon catabolic preferences of heterotrophic bacteria.</title>
        <authorList>
            <person name="Gralka M."/>
        </authorList>
    </citation>
    <scope>NUCLEOTIDE SEQUENCE</scope>
    <source>
        <strain evidence="1">E2R20</strain>
    </source>
</reference>
<protein>
    <submittedName>
        <fullName evidence="1">SDR family NAD(P)-dependent oxidoreductase</fullName>
    </submittedName>
</protein>
<name>A0AAW7YWA9_9STAP</name>
<feature type="non-terminal residue" evidence="1">
    <location>
        <position position="1"/>
    </location>
</feature>
<keyword evidence="2" id="KW-1185">Reference proteome</keyword>
<sequence>YDEPLGFGDFLASMFDSGARGLLDNQSNDFEMLVNDKPQTLKSFLMK</sequence>
<dbReference type="EMBL" id="JAUOQO010001124">
    <property type="protein sequence ID" value="MDO6575720.1"/>
    <property type="molecule type" value="Genomic_DNA"/>
</dbReference>
<evidence type="ECO:0000313" key="1">
    <source>
        <dbReference type="EMBL" id="MDO6575720.1"/>
    </source>
</evidence>
<accession>A0AAW7YWA9</accession>